<dbReference type="Proteomes" id="UP000236333">
    <property type="component" value="Unassembled WGS sequence"/>
</dbReference>
<sequence length="94" mass="10252">MSFSAKAEKAGEDTVKSAKSKANRVRTRLETDENLRRNLLIGGITTLVAGVVGLGGWFLFKRRDDIKKGLKGARDTIKEKIDHRSSGNTKGAAH</sequence>
<feature type="region of interest" description="Disordered" evidence="1">
    <location>
        <begin position="1"/>
        <end position="27"/>
    </location>
</feature>
<keyword evidence="4" id="KW-1185">Reference proteome</keyword>
<keyword evidence="2" id="KW-1133">Transmembrane helix</keyword>
<organism evidence="3 4">
    <name type="scientific">Tetrabaena socialis</name>
    <dbReference type="NCBI Taxonomy" id="47790"/>
    <lineage>
        <taxon>Eukaryota</taxon>
        <taxon>Viridiplantae</taxon>
        <taxon>Chlorophyta</taxon>
        <taxon>core chlorophytes</taxon>
        <taxon>Chlorophyceae</taxon>
        <taxon>CS clade</taxon>
        <taxon>Chlamydomonadales</taxon>
        <taxon>Tetrabaenaceae</taxon>
        <taxon>Tetrabaena</taxon>
    </lineage>
</organism>
<name>A0A2J7ZZE2_9CHLO</name>
<evidence type="ECO:0000256" key="2">
    <source>
        <dbReference type="SAM" id="Phobius"/>
    </source>
</evidence>
<evidence type="ECO:0000313" key="3">
    <source>
        <dbReference type="EMBL" id="PNH05616.1"/>
    </source>
</evidence>
<protein>
    <submittedName>
        <fullName evidence="3">Uncharacterized protein</fullName>
    </submittedName>
</protein>
<gene>
    <name evidence="3" type="ORF">TSOC_008094</name>
</gene>
<keyword evidence="2" id="KW-0472">Membrane</keyword>
<feature type="transmembrane region" description="Helical" evidence="2">
    <location>
        <begin position="39"/>
        <end position="60"/>
    </location>
</feature>
<dbReference type="OrthoDB" id="540531at2759"/>
<accession>A0A2J7ZZE2</accession>
<feature type="compositionally biased region" description="Basic and acidic residues" evidence="1">
    <location>
        <begin position="1"/>
        <end position="16"/>
    </location>
</feature>
<evidence type="ECO:0000256" key="1">
    <source>
        <dbReference type="SAM" id="MobiDB-lite"/>
    </source>
</evidence>
<reference evidence="3 4" key="1">
    <citation type="journal article" date="2017" name="Mol. Biol. Evol.">
        <title>The 4-celled Tetrabaena socialis nuclear genome reveals the essential components for genetic control of cell number at the origin of multicellularity in the volvocine lineage.</title>
        <authorList>
            <person name="Featherston J."/>
            <person name="Arakaki Y."/>
            <person name="Hanschen E.R."/>
            <person name="Ferris P.J."/>
            <person name="Michod R.E."/>
            <person name="Olson B.J.S.C."/>
            <person name="Nozaki H."/>
            <person name="Durand P.M."/>
        </authorList>
    </citation>
    <scope>NUCLEOTIDE SEQUENCE [LARGE SCALE GENOMIC DNA]</scope>
    <source>
        <strain evidence="3 4">NIES-571</strain>
    </source>
</reference>
<keyword evidence="2" id="KW-0812">Transmembrane</keyword>
<comment type="caution">
    <text evidence="3">The sequence shown here is derived from an EMBL/GenBank/DDBJ whole genome shotgun (WGS) entry which is preliminary data.</text>
</comment>
<proteinExistence type="predicted"/>
<evidence type="ECO:0000313" key="4">
    <source>
        <dbReference type="Proteomes" id="UP000236333"/>
    </source>
</evidence>
<dbReference type="EMBL" id="PGGS01000292">
    <property type="protein sequence ID" value="PNH05616.1"/>
    <property type="molecule type" value="Genomic_DNA"/>
</dbReference>
<dbReference type="AlphaFoldDB" id="A0A2J7ZZE2"/>